<dbReference type="Gene3D" id="2.60.120.200">
    <property type="match status" value="1"/>
</dbReference>
<dbReference type="GO" id="GO:0005793">
    <property type="term" value="C:endoplasmic reticulum-Golgi intermediate compartment"/>
    <property type="evidence" value="ECO:0007669"/>
    <property type="project" value="TreeGrafter"/>
</dbReference>
<dbReference type="GO" id="GO:0030134">
    <property type="term" value="C:COPII-coated ER to Golgi transport vesicle"/>
    <property type="evidence" value="ECO:0007669"/>
    <property type="project" value="TreeGrafter"/>
</dbReference>
<dbReference type="CDD" id="cd06903">
    <property type="entry name" value="lectin_EMP46_EMP47"/>
    <property type="match status" value="1"/>
</dbReference>
<feature type="signal peptide" evidence="8">
    <location>
        <begin position="1"/>
        <end position="16"/>
    </location>
</feature>
<dbReference type="SUPFAM" id="SSF49899">
    <property type="entry name" value="Concanavalin A-like lectins/glucanases"/>
    <property type="match status" value="1"/>
</dbReference>
<dbReference type="PANTHER" id="PTHR12223:SF28">
    <property type="entry name" value="LECTIN, MANNOSE BINDING 1 LIKE"/>
    <property type="match status" value="1"/>
</dbReference>
<evidence type="ECO:0000256" key="6">
    <source>
        <dbReference type="SAM" id="MobiDB-lite"/>
    </source>
</evidence>
<protein>
    <submittedName>
        <fullName evidence="10">Lectin family integral membrane protein, putative</fullName>
    </submittedName>
</protein>
<keyword evidence="2 7" id="KW-0812">Transmembrane</keyword>
<evidence type="ECO:0000313" key="11">
    <source>
        <dbReference type="Proteomes" id="UP000018001"/>
    </source>
</evidence>
<feature type="transmembrane region" description="Helical" evidence="7">
    <location>
        <begin position="391"/>
        <end position="412"/>
    </location>
</feature>
<dbReference type="Pfam" id="PF03388">
    <property type="entry name" value="Lectin_leg-like"/>
    <property type="match status" value="1"/>
</dbReference>
<feature type="chain" id="PRO_5004732707" evidence="8">
    <location>
        <begin position="17"/>
        <end position="424"/>
    </location>
</feature>
<evidence type="ECO:0000256" key="7">
    <source>
        <dbReference type="SAM" id="Phobius"/>
    </source>
</evidence>
<dbReference type="GO" id="GO:0005537">
    <property type="term" value="F:D-mannose binding"/>
    <property type="evidence" value="ECO:0007669"/>
    <property type="project" value="TreeGrafter"/>
</dbReference>
<comment type="caution">
    <text evidence="10">The sequence shown here is derived from an EMBL/GenBank/DDBJ whole genome shotgun (WGS) entry which is preliminary data.</text>
</comment>
<evidence type="ECO:0000313" key="10">
    <source>
        <dbReference type="EMBL" id="GAD91808.1"/>
    </source>
</evidence>
<feature type="compositionally biased region" description="Low complexity" evidence="6">
    <location>
        <begin position="237"/>
        <end position="261"/>
    </location>
</feature>
<evidence type="ECO:0000256" key="4">
    <source>
        <dbReference type="ARBA" id="ARBA00022989"/>
    </source>
</evidence>
<keyword evidence="4 7" id="KW-1133">Transmembrane helix</keyword>
<dbReference type="OrthoDB" id="10265193at2759"/>
<comment type="subcellular location">
    <subcellularLocation>
        <location evidence="1">Membrane</location>
        <topology evidence="1">Single-pass type I membrane protein</topology>
    </subcellularLocation>
</comment>
<dbReference type="InterPro" id="IPR051136">
    <property type="entry name" value="Intracellular_Lectin-GPT"/>
</dbReference>
<proteinExistence type="predicted"/>
<sequence>MKLFLSAALCIAAAQAQSFVDSLSFGHQSRISPNNDAIPGWDLGGDQYRPQILSDKLILTPPYPGHTRGSLWAQRPVSEPEWIAEFQFRANGPERGGGNLQLWYTKDGPSKVGTSSIYTVGPFDGLALTIDTHSGRGGSIRGFLNDGTTDYKSHTNVDSLAFGHCDYPYRNLGRPSVLRVRHTNAGLEVTVDDKLCFMTNKVALPAGNTFGVTAATPDTPDSFEVFKFLTWTLQSAATRQAPPSQQQQQQQGNQQPLYSQQDSGSQYVEDKPASFYTTSAQQFEDLHVRLQLINKASNTMLRELTGLRSKQDERHQELLRSFISKDHYANLDARLQRIESLLQGIQRDVQGKDYQDRFSQLQEALKSSHLSLTESLQTSIYSMIAASTPRMGLFVFVLIAFQVMLAGSYIIYKKRRANMPKKFL</sequence>
<dbReference type="AlphaFoldDB" id="V5FJ72"/>
<dbReference type="PANTHER" id="PTHR12223">
    <property type="entry name" value="VESICULAR MANNOSE-BINDING LECTIN"/>
    <property type="match status" value="1"/>
</dbReference>
<dbReference type="GO" id="GO:0006888">
    <property type="term" value="P:endoplasmic reticulum to Golgi vesicle-mediated transport"/>
    <property type="evidence" value="ECO:0007669"/>
    <property type="project" value="TreeGrafter"/>
</dbReference>
<evidence type="ECO:0000256" key="3">
    <source>
        <dbReference type="ARBA" id="ARBA00022729"/>
    </source>
</evidence>
<dbReference type="GO" id="GO:0000139">
    <property type="term" value="C:Golgi membrane"/>
    <property type="evidence" value="ECO:0007669"/>
    <property type="project" value="TreeGrafter"/>
</dbReference>
<keyword evidence="5 7" id="KW-0472">Membrane</keyword>
<feature type="domain" description="L-type lectin-like" evidence="9">
    <location>
        <begin position="22"/>
        <end position="233"/>
    </location>
</feature>
<dbReference type="eggNOG" id="KOG3838">
    <property type="taxonomic scope" value="Eukaryota"/>
</dbReference>
<feature type="region of interest" description="Disordered" evidence="6">
    <location>
        <begin position="237"/>
        <end position="264"/>
    </location>
</feature>
<keyword evidence="11" id="KW-1185">Reference proteome</keyword>
<evidence type="ECO:0000256" key="5">
    <source>
        <dbReference type="ARBA" id="ARBA00023136"/>
    </source>
</evidence>
<evidence type="ECO:0000256" key="8">
    <source>
        <dbReference type="SAM" id="SignalP"/>
    </source>
</evidence>
<evidence type="ECO:0000256" key="1">
    <source>
        <dbReference type="ARBA" id="ARBA00004479"/>
    </source>
</evidence>
<dbReference type="HOGENOM" id="CLU_053733_0_0_1"/>
<dbReference type="InterPro" id="IPR005052">
    <property type="entry name" value="Lectin_leg"/>
</dbReference>
<gene>
    <name evidence="10" type="ORF">PVAR5_0387</name>
</gene>
<keyword evidence="3 8" id="KW-0732">Signal</keyword>
<dbReference type="PROSITE" id="PS51328">
    <property type="entry name" value="L_LECTIN_LIKE"/>
    <property type="match status" value="1"/>
</dbReference>
<dbReference type="Proteomes" id="UP000018001">
    <property type="component" value="Unassembled WGS sequence"/>
</dbReference>
<evidence type="ECO:0000259" key="9">
    <source>
        <dbReference type="PROSITE" id="PS51328"/>
    </source>
</evidence>
<accession>V5FJ72</accession>
<dbReference type="GO" id="GO:0005789">
    <property type="term" value="C:endoplasmic reticulum membrane"/>
    <property type="evidence" value="ECO:0007669"/>
    <property type="project" value="TreeGrafter"/>
</dbReference>
<dbReference type="InParanoid" id="V5FJ72"/>
<dbReference type="InterPro" id="IPR013320">
    <property type="entry name" value="ConA-like_dom_sf"/>
</dbReference>
<dbReference type="InterPro" id="IPR035661">
    <property type="entry name" value="EMP46/EMP47_N"/>
</dbReference>
<dbReference type="EMBL" id="BAUL01000007">
    <property type="protein sequence ID" value="GAD91808.1"/>
    <property type="molecule type" value="Genomic_DNA"/>
</dbReference>
<reference evidence="11" key="1">
    <citation type="journal article" date="2014" name="Genome Announc.">
        <title>Draft genome sequence of the formaldehyde-resistant fungus Byssochlamys spectabilis No. 5 (anamorph Paecilomyces variotii No. 5) (NBRC109023).</title>
        <authorList>
            <person name="Oka T."/>
            <person name="Ekino K."/>
            <person name="Fukuda K."/>
            <person name="Nomura Y."/>
        </authorList>
    </citation>
    <scope>NUCLEOTIDE SEQUENCE [LARGE SCALE GENOMIC DNA]</scope>
    <source>
        <strain evidence="11">No. 5 / NBRC 109023</strain>
    </source>
</reference>
<evidence type="ECO:0000256" key="2">
    <source>
        <dbReference type="ARBA" id="ARBA00022692"/>
    </source>
</evidence>
<name>V5FJ72_BYSSN</name>
<organism evidence="10 11">
    <name type="scientific">Byssochlamys spectabilis (strain No. 5 / NBRC 109023)</name>
    <name type="common">Paecilomyces variotii</name>
    <dbReference type="NCBI Taxonomy" id="1356009"/>
    <lineage>
        <taxon>Eukaryota</taxon>
        <taxon>Fungi</taxon>
        <taxon>Dikarya</taxon>
        <taxon>Ascomycota</taxon>
        <taxon>Pezizomycotina</taxon>
        <taxon>Eurotiomycetes</taxon>
        <taxon>Eurotiomycetidae</taxon>
        <taxon>Eurotiales</taxon>
        <taxon>Thermoascaceae</taxon>
        <taxon>Paecilomyces</taxon>
    </lineage>
</organism>